<sequence>MADSVHVGRLYGLQPVLAPQRSVFMSPGPTVYQNHHQRPLTIDAISDTIEAKHPCHSQRTFRTDGADQSDVDRKPLGLGIINGFDGSGGGRGPGGGGAHQRSFSSGYSSAMGDRQDSSTASPTTEPHKKKQKRNKPTLSCFECVERKTKVRVQIPIAVNLALVGT</sequence>
<dbReference type="EMBL" id="JAUEDM010000004">
    <property type="protein sequence ID" value="KAK3318328.1"/>
    <property type="molecule type" value="Genomic_DNA"/>
</dbReference>
<dbReference type="AlphaFoldDB" id="A0AAE0I496"/>
<evidence type="ECO:0000313" key="2">
    <source>
        <dbReference type="EMBL" id="KAK3318328.1"/>
    </source>
</evidence>
<reference evidence="2" key="2">
    <citation type="submission" date="2023-06" db="EMBL/GenBank/DDBJ databases">
        <authorList>
            <consortium name="Lawrence Berkeley National Laboratory"/>
            <person name="Haridas S."/>
            <person name="Hensen N."/>
            <person name="Bonometti L."/>
            <person name="Westerberg I."/>
            <person name="Brannstrom I.O."/>
            <person name="Guillou S."/>
            <person name="Cros-Aarteil S."/>
            <person name="Calhoun S."/>
            <person name="Kuo A."/>
            <person name="Mondo S."/>
            <person name="Pangilinan J."/>
            <person name="Riley R."/>
            <person name="Labutti K."/>
            <person name="Andreopoulos B."/>
            <person name="Lipzen A."/>
            <person name="Chen C."/>
            <person name="Yanf M."/>
            <person name="Daum C."/>
            <person name="Ng V."/>
            <person name="Clum A."/>
            <person name="Steindorff A."/>
            <person name="Ohm R."/>
            <person name="Martin F."/>
            <person name="Silar P."/>
            <person name="Natvig D."/>
            <person name="Lalanne C."/>
            <person name="Gautier V."/>
            <person name="Ament-Velasquez S.L."/>
            <person name="Kruys A."/>
            <person name="Hutchinson M.I."/>
            <person name="Powell A.J."/>
            <person name="Barry K."/>
            <person name="Miller A.N."/>
            <person name="Grigoriev I.V."/>
            <person name="Debuchy R."/>
            <person name="Gladieux P."/>
            <person name="Thoren M.H."/>
            <person name="Johannesson H."/>
        </authorList>
    </citation>
    <scope>NUCLEOTIDE SEQUENCE</scope>
    <source>
        <strain evidence="2">CBS 118394</strain>
    </source>
</reference>
<evidence type="ECO:0000313" key="3">
    <source>
        <dbReference type="Proteomes" id="UP001283341"/>
    </source>
</evidence>
<organism evidence="2 3">
    <name type="scientific">Apodospora peruviana</name>
    <dbReference type="NCBI Taxonomy" id="516989"/>
    <lineage>
        <taxon>Eukaryota</taxon>
        <taxon>Fungi</taxon>
        <taxon>Dikarya</taxon>
        <taxon>Ascomycota</taxon>
        <taxon>Pezizomycotina</taxon>
        <taxon>Sordariomycetes</taxon>
        <taxon>Sordariomycetidae</taxon>
        <taxon>Sordariales</taxon>
        <taxon>Lasiosphaeriaceae</taxon>
        <taxon>Apodospora</taxon>
    </lineage>
</organism>
<keyword evidence="3" id="KW-1185">Reference proteome</keyword>
<proteinExistence type="predicted"/>
<feature type="region of interest" description="Disordered" evidence="1">
    <location>
        <begin position="54"/>
        <end position="135"/>
    </location>
</feature>
<dbReference type="Proteomes" id="UP001283341">
    <property type="component" value="Unassembled WGS sequence"/>
</dbReference>
<protein>
    <submittedName>
        <fullName evidence="2">Uncharacterized protein</fullName>
    </submittedName>
</protein>
<feature type="compositionally biased region" description="Gly residues" evidence="1">
    <location>
        <begin position="85"/>
        <end position="98"/>
    </location>
</feature>
<comment type="caution">
    <text evidence="2">The sequence shown here is derived from an EMBL/GenBank/DDBJ whole genome shotgun (WGS) entry which is preliminary data.</text>
</comment>
<reference evidence="2" key="1">
    <citation type="journal article" date="2023" name="Mol. Phylogenet. Evol.">
        <title>Genome-scale phylogeny and comparative genomics of the fungal order Sordariales.</title>
        <authorList>
            <person name="Hensen N."/>
            <person name="Bonometti L."/>
            <person name="Westerberg I."/>
            <person name="Brannstrom I.O."/>
            <person name="Guillou S."/>
            <person name="Cros-Aarteil S."/>
            <person name="Calhoun S."/>
            <person name="Haridas S."/>
            <person name="Kuo A."/>
            <person name="Mondo S."/>
            <person name="Pangilinan J."/>
            <person name="Riley R."/>
            <person name="LaButti K."/>
            <person name="Andreopoulos B."/>
            <person name="Lipzen A."/>
            <person name="Chen C."/>
            <person name="Yan M."/>
            <person name="Daum C."/>
            <person name="Ng V."/>
            <person name="Clum A."/>
            <person name="Steindorff A."/>
            <person name="Ohm R.A."/>
            <person name="Martin F."/>
            <person name="Silar P."/>
            <person name="Natvig D.O."/>
            <person name="Lalanne C."/>
            <person name="Gautier V."/>
            <person name="Ament-Velasquez S.L."/>
            <person name="Kruys A."/>
            <person name="Hutchinson M.I."/>
            <person name="Powell A.J."/>
            <person name="Barry K."/>
            <person name="Miller A.N."/>
            <person name="Grigoriev I.V."/>
            <person name="Debuchy R."/>
            <person name="Gladieux P."/>
            <person name="Hiltunen Thoren M."/>
            <person name="Johannesson H."/>
        </authorList>
    </citation>
    <scope>NUCLEOTIDE SEQUENCE</scope>
    <source>
        <strain evidence="2">CBS 118394</strain>
    </source>
</reference>
<gene>
    <name evidence="2" type="ORF">B0H66DRAFT_532840</name>
</gene>
<feature type="compositionally biased region" description="Basic and acidic residues" evidence="1">
    <location>
        <begin position="61"/>
        <end position="75"/>
    </location>
</feature>
<accession>A0AAE0I496</accession>
<evidence type="ECO:0000256" key="1">
    <source>
        <dbReference type="SAM" id="MobiDB-lite"/>
    </source>
</evidence>
<name>A0AAE0I496_9PEZI</name>